<proteinExistence type="predicted"/>
<gene>
    <name evidence="1" type="ORF">DUNSADRAFT_5414</name>
</gene>
<protein>
    <submittedName>
        <fullName evidence="1">Uncharacterized protein</fullName>
    </submittedName>
</protein>
<reference evidence="1" key="1">
    <citation type="submission" date="2017-08" db="EMBL/GenBank/DDBJ databases">
        <authorList>
            <person name="Polle J.E."/>
            <person name="Barry K."/>
            <person name="Cushman J."/>
            <person name="Schmutz J."/>
            <person name="Tran D."/>
            <person name="Hathwaick L.T."/>
            <person name="Yim W.C."/>
            <person name="Jenkins J."/>
            <person name="Mckie-Krisberg Z.M."/>
            <person name="Prochnik S."/>
            <person name="Lindquist E."/>
            <person name="Dockter R.B."/>
            <person name="Adam C."/>
            <person name="Molina H."/>
            <person name="Bunkerborg J."/>
            <person name="Jin E."/>
            <person name="Buchheim M."/>
            <person name="Magnuson J."/>
        </authorList>
    </citation>
    <scope>NUCLEOTIDE SEQUENCE</scope>
    <source>
        <strain evidence="1">CCAP 19/18</strain>
    </source>
</reference>
<accession>A0ABQ7GQA9</accession>
<comment type="caution">
    <text evidence="1">The sequence shown here is derived from an EMBL/GenBank/DDBJ whole genome shotgun (WGS) entry which is preliminary data.</text>
</comment>
<name>A0ABQ7GQA9_DUNSA</name>
<evidence type="ECO:0000313" key="2">
    <source>
        <dbReference type="Proteomes" id="UP000815325"/>
    </source>
</evidence>
<sequence length="69" mass="7984">MLLRSESLPSGSTPCGTLCARWLLAFAESCMHWHVPSEHIAWMHHHALELQSWKSGCLHAWMMIWSRRG</sequence>
<dbReference type="EMBL" id="MU069643">
    <property type="protein sequence ID" value="KAF5836787.1"/>
    <property type="molecule type" value="Genomic_DNA"/>
</dbReference>
<organism evidence="1 2">
    <name type="scientific">Dunaliella salina</name>
    <name type="common">Green alga</name>
    <name type="synonym">Protococcus salinus</name>
    <dbReference type="NCBI Taxonomy" id="3046"/>
    <lineage>
        <taxon>Eukaryota</taxon>
        <taxon>Viridiplantae</taxon>
        <taxon>Chlorophyta</taxon>
        <taxon>core chlorophytes</taxon>
        <taxon>Chlorophyceae</taxon>
        <taxon>CS clade</taxon>
        <taxon>Chlamydomonadales</taxon>
        <taxon>Dunaliellaceae</taxon>
        <taxon>Dunaliella</taxon>
    </lineage>
</organism>
<dbReference type="Proteomes" id="UP000815325">
    <property type="component" value="Unassembled WGS sequence"/>
</dbReference>
<keyword evidence="2" id="KW-1185">Reference proteome</keyword>
<evidence type="ECO:0000313" key="1">
    <source>
        <dbReference type="EMBL" id="KAF5836787.1"/>
    </source>
</evidence>